<reference evidence="31" key="1">
    <citation type="submission" date="2016-11" db="EMBL/GenBank/DDBJ databases">
        <authorList>
            <person name="Varghese N."/>
            <person name="Submissions S."/>
        </authorList>
    </citation>
    <scope>NUCLEOTIDE SEQUENCE [LARGE SCALE GENOMIC DNA]</scope>
    <source>
        <strain evidence="31">DSM 22212</strain>
    </source>
</reference>
<feature type="binding site" evidence="22 24">
    <location>
        <position position="247"/>
    </location>
    <ligand>
        <name>Zn(2+)</name>
        <dbReference type="ChEBI" id="CHEBI:29105"/>
    </ligand>
</feature>
<dbReference type="SMART" id="SM01018">
    <property type="entry name" value="B12-binding_2"/>
    <property type="match status" value="1"/>
</dbReference>
<dbReference type="OrthoDB" id="9803687at2"/>
<protein>
    <recommendedName>
        <fullName evidence="7 20">Methionine synthase</fullName>
        <ecNumber evidence="6 20">2.1.1.13</ecNumber>
    </recommendedName>
    <alternativeName>
        <fullName evidence="19 21">5-methyltetrahydrofolate--homocysteine methyltransferase</fullName>
    </alternativeName>
</protein>
<gene>
    <name evidence="30" type="ORF">SAMN04488087_1807</name>
</gene>
<dbReference type="EC" id="2.1.1.13" evidence="6 20"/>
<feature type="binding site" evidence="22 24">
    <location>
        <position position="310"/>
    </location>
    <ligand>
        <name>Zn(2+)</name>
        <dbReference type="ChEBI" id="CHEBI:29105"/>
    </ligand>
</feature>
<dbReference type="FunFam" id="1.10.1240.10:FF:000001">
    <property type="entry name" value="Methionine synthase"/>
    <property type="match status" value="1"/>
</dbReference>
<feature type="binding site" evidence="22 24">
    <location>
        <position position="311"/>
    </location>
    <ligand>
        <name>Zn(2+)</name>
        <dbReference type="ChEBI" id="CHEBI:29105"/>
    </ligand>
</feature>
<evidence type="ECO:0000256" key="2">
    <source>
        <dbReference type="ARBA" id="ARBA00001947"/>
    </source>
</evidence>
<feature type="domain" description="B12-binding N-terminal" evidence="29">
    <location>
        <begin position="649"/>
        <end position="743"/>
    </location>
</feature>
<dbReference type="GO" id="GO:0005829">
    <property type="term" value="C:cytosol"/>
    <property type="evidence" value="ECO:0007669"/>
    <property type="project" value="TreeGrafter"/>
</dbReference>
<keyword evidence="11 21" id="KW-0808">Transferase</keyword>
<dbReference type="InterPro" id="IPR000489">
    <property type="entry name" value="Pterin-binding_dom"/>
</dbReference>
<dbReference type="FunFam" id="3.20.20.20:FF:000002">
    <property type="entry name" value="Methionine synthase"/>
    <property type="match status" value="1"/>
</dbReference>
<keyword evidence="8 21" id="KW-0489">Methyltransferase</keyword>
<dbReference type="GO" id="GO:0050667">
    <property type="term" value="P:homocysteine metabolic process"/>
    <property type="evidence" value="ECO:0007669"/>
    <property type="project" value="TreeGrafter"/>
</dbReference>
<dbReference type="AlphaFoldDB" id="A0A1M6UPP3"/>
<evidence type="ECO:0000256" key="9">
    <source>
        <dbReference type="ARBA" id="ARBA00022605"/>
    </source>
</evidence>
<evidence type="ECO:0000313" key="30">
    <source>
        <dbReference type="EMBL" id="SHK71177.1"/>
    </source>
</evidence>
<feature type="binding site" evidence="23">
    <location>
        <begin position="1192"/>
        <end position="1193"/>
    </location>
    <ligand>
        <name>S-adenosyl-L-methionine</name>
        <dbReference type="ChEBI" id="CHEBI:59789"/>
    </ligand>
</feature>
<dbReference type="Gene3D" id="1.10.1240.10">
    <property type="entry name" value="Methionine synthase domain"/>
    <property type="match status" value="1"/>
</dbReference>
<evidence type="ECO:0000259" key="27">
    <source>
        <dbReference type="PROSITE" id="PS50974"/>
    </source>
</evidence>
<dbReference type="Pfam" id="PF02310">
    <property type="entry name" value="B12-binding"/>
    <property type="match status" value="1"/>
</dbReference>
<comment type="catalytic activity">
    <reaction evidence="1 21">
        <text>(6S)-5-methyl-5,6,7,8-tetrahydrofolate + L-homocysteine = (6S)-5,6,7,8-tetrahydrofolate + L-methionine</text>
        <dbReference type="Rhea" id="RHEA:11172"/>
        <dbReference type="ChEBI" id="CHEBI:18608"/>
        <dbReference type="ChEBI" id="CHEBI:57453"/>
        <dbReference type="ChEBI" id="CHEBI:57844"/>
        <dbReference type="ChEBI" id="CHEBI:58199"/>
        <dbReference type="EC" id="2.1.1.13"/>
    </reaction>
</comment>
<feature type="binding site" evidence="23">
    <location>
        <begin position="758"/>
        <end position="762"/>
    </location>
    <ligand>
        <name>methylcob(III)alamin</name>
        <dbReference type="ChEBI" id="CHEBI:28115"/>
    </ligand>
</feature>
<evidence type="ECO:0000256" key="22">
    <source>
        <dbReference type="PIRSR" id="PIRSR000381-1"/>
    </source>
</evidence>
<keyword evidence="16 21" id="KW-0486">Methionine biosynthesis</keyword>
<keyword evidence="31" id="KW-1185">Reference proteome</keyword>
<keyword evidence="10 21" id="KW-0846">Cobalamin</keyword>
<dbReference type="PROSITE" id="PS50974">
    <property type="entry name" value="ADOMET_ACTIVATION"/>
    <property type="match status" value="1"/>
</dbReference>
<comment type="pathway">
    <text evidence="4 21">Amino-acid biosynthesis; L-methionine biosynthesis via de novo pathway; L-methionine from L-homocysteine (MetH route): step 1/1.</text>
</comment>
<sequence>MLDTHPLTRLLQQRILLLDGAMGTMIQRHRLSEEDFRGTRFADHPQPLQGNNDLLVLTQPELIREIHRAYLEAGADLIETNTFNANAISQADYGLEHLVYELNRTAARLAREAADEYTRRTPERPRFVAGAIGPTNKTLSISPDVNNPGYRAVTFDEMVATYREQVRGLLDGGVDVLLVETVFDTLNCKAALFAIQEEFRTRGRAVPVMVSGTIVDQSGRTLSGQTPEAFWISISHMPHLLSVGLNCALGSGQMRPFIEALARAATVFTSLYPNAGLPDELGQYRETPDYMARQLADYAREGWLNLAGGCCGTTPEHIRAIAEALEGLPPRRIPEVPRTLRLAGLEPLVFRADLNFVNIGERTNVTGSRRFARLIREGRYEEALDVAREQVAGGAQMIDVNMDEGLLDGVQAMTTFLNLIAAEPEIARVPIVIDSSKWEVIEAGLKCLQGKGVVNSLSLKDGEEAFKERARRVRQYGAAVIVMAFDEQGQADTLERRIEICRRAYRILTEEVGFPPEDIIFDPNIYAVATGIPEHNRYALDFLEATRWIKANLPYARVSGGISNLSFSFRGNEPVRQAMHTVFLYHAIQAGLDMGIVNPGQLGIYEEIDPELRARIEDVLFDRRPDATERLIALAQTLSGATSETANSETLAWRQAPVEERLRHALVKGITEFIEADVEEARQQYGSPLAVIEGPLMDGMNVVGDLFGAGKMFLPQVVKSARVMKKAVAYLVPFLEAEKKRLGDTRPKARILLATVKGDVHDIGKNIVGVVLQCNGFEVIDLGVMVPAERILEEARRHQVDLIGLSGLITPSLDEMVHVARELERAGFDTPLLIGGATTSKLHTALKIDPCYHAPVVHVLDASRAVPVASALVDPNRRDAFVQDIRQEYEAIRRRHGRRSEERLLTLEEARANRFTCDWSAVPITRPNRPGLTVFRNYPLAEIRRYIDWTPFFQAWELRGKYPRILEDPEKGPEARRLFADANRLLDEIIEQGWLQAHGVVGLFPANSKGDDVLVFADESRRVVQAVLHFLRQQTPKRVGQPNRSLADYVAPVDSGRADYIGAFAVTAGHGLDELVARFEQAHDDYQAILAKALADRLAEAFAELLHERVRRELWGYAPDEQLTNEDLIAERYRGIRPAPGYPACPDHTEKWTLWKLLQVEQHTGIQLTEHLAMHPAASVCGYYLAHPEASYFNVGHLGMDQIEDYARRKGMTVEEVERWLAPRLAYDPSARANAA</sequence>
<dbReference type="PROSITE" id="PS51337">
    <property type="entry name" value="B12_BINDING_NTER"/>
    <property type="match status" value="1"/>
</dbReference>
<dbReference type="Pfam" id="PF02965">
    <property type="entry name" value="Met_synt_B12"/>
    <property type="match status" value="1"/>
</dbReference>
<evidence type="ECO:0000256" key="20">
    <source>
        <dbReference type="NCBIfam" id="TIGR02082"/>
    </source>
</evidence>
<dbReference type="SUPFAM" id="SSF51717">
    <property type="entry name" value="Dihydropteroate synthetase-like"/>
    <property type="match status" value="1"/>
</dbReference>
<dbReference type="InterPro" id="IPR036724">
    <property type="entry name" value="Cobalamin-bd_sf"/>
</dbReference>
<evidence type="ECO:0000256" key="6">
    <source>
        <dbReference type="ARBA" id="ARBA00012032"/>
    </source>
</evidence>
<comment type="domain">
    <text evidence="21">Modular enzyme with four functionally distinct domains. The isolated Hcy-binding domain catalyzes methyl transfer from free methylcobalamin to homocysteine. The Hcy-binding domain in association with the pterin-binding domain catalyzes the methylation of cob(I)alamin by methyltetrahydrofolate and the methylation of homocysteine. The B12-binding domain binds the cofactor. The AdoMet activation domain binds S-adenosyl-L-methionine. Under aerobic conditions cob(I)alamin can be converted to inactive cob(II)alamin. Reductive methylation by S-adenosyl-L-methionine and flavodoxin regenerates methylcobalamin.</text>
</comment>
<comment type="cofactor">
    <cofactor evidence="3 21 22">
        <name>methylcob(III)alamin</name>
        <dbReference type="ChEBI" id="CHEBI:28115"/>
    </cofactor>
</comment>
<dbReference type="CDD" id="cd00740">
    <property type="entry name" value="MeTr"/>
    <property type="match status" value="1"/>
</dbReference>
<organism evidence="30 31">
    <name type="scientific">Rhodothermus profundi</name>
    <dbReference type="NCBI Taxonomy" id="633813"/>
    <lineage>
        <taxon>Bacteria</taxon>
        <taxon>Pseudomonadati</taxon>
        <taxon>Rhodothermota</taxon>
        <taxon>Rhodothermia</taxon>
        <taxon>Rhodothermales</taxon>
        <taxon>Rhodothermaceae</taxon>
        <taxon>Rhodothermus</taxon>
    </lineage>
</organism>
<dbReference type="RefSeq" id="WP_072715636.1">
    <property type="nucleotide sequence ID" value="NZ_FRAU01000005.1"/>
</dbReference>
<feature type="binding site" evidence="23">
    <location>
        <position position="693"/>
    </location>
    <ligand>
        <name>methylcob(III)alamin</name>
        <dbReference type="ChEBI" id="CHEBI:28115"/>
    </ligand>
</feature>
<dbReference type="InterPro" id="IPR036594">
    <property type="entry name" value="Meth_synthase_dom"/>
</dbReference>
<keyword evidence="14" id="KW-0677">Repeat</keyword>
<dbReference type="NCBIfam" id="NF007024">
    <property type="entry name" value="PRK09490.1"/>
    <property type="match status" value="1"/>
</dbReference>
<feature type="domain" description="AdoMet activation" evidence="27">
    <location>
        <begin position="898"/>
        <end position="1230"/>
    </location>
</feature>
<dbReference type="InterPro" id="IPR003726">
    <property type="entry name" value="HCY_dom"/>
</dbReference>
<keyword evidence="13 21" id="KW-0479">Metal-binding</keyword>
<keyword evidence="12 21" id="KW-0949">S-adenosyl-L-methionine</keyword>
<evidence type="ECO:0000256" key="14">
    <source>
        <dbReference type="ARBA" id="ARBA00022737"/>
    </source>
</evidence>
<dbReference type="UniPathway" id="UPA00051">
    <property type="reaction ID" value="UER00081"/>
</dbReference>
<feature type="binding site" evidence="23">
    <location>
        <position position="1137"/>
    </location>
    <ligand>
        <name>S-adenosyl-L-methionine</name>
        <dbReference type="ChEBI" id="CHEBI:59789"/>
    </ligand>
</feature>
<evidence type="ECO:0000259" key="25">
    <source>
        <dbReference type="PROSITE" id="PS50970"/>
    </source>
</evidence>
<dbReference type="GO" id="GO:0032259">
    <property type="term" value="P:methylation"/>
    <property type="evidence" value="ECO:0007669"/>
    <property type="project" value="UniProtKB-KW"/>
</dbReference>
<dbReference type="SUPFAM" id="SSF56507">
    <property type="entry name" value="Methionine synthase activation domain-like"/>
    <property type="match status" value="1"/>
</dbReference>
<dbReference type="InterPro" id="IPR011005">
    <property type="entry name" value="Dihydropteroate_synth-like_sf"/>
</dbReference>
<comment type="cofactor">
    <cofactor evidence="2 21 24">
        <name>Zn(2+)</name>
        <dbReference type="ChEBI" id="CHEBI:29105"/>
    </cofactor>
</comment>
<dbReference type="PROSITE" id="PS50972">
    <property type="entry name" value="PTERIN_BINDING"/>
    <property type="match status" value="1"/>
</dbReference>
<dbReference type="PANTHER" id="PTHR45833:SF1">
    <property type="entry name" value="METHIONINE SYNTHASE"/>
    <property type="match status" value="1"/>
</dbReference>
<evidence type="ECO:0000256" key="21">
    <source>
        <dbReference type="PIRNR" id="PIRNR000381"/>
    </source>
</evidence>
<dbReference type="NCBIfam" id="TIGR02082">
    <property type="entry name" value="metH"/>
    <property type="match status" value="1"/>
</dbReference>
<evidence type="ECO:0000256" key="23">
    <source>
        <dbReference type="PIRSR" id="PIRSR000381-2"/>
    </source>
</evidence>
<comment type="similarity">
    <text evidence="5">Belongs to the vitamin-B12 dependent methionine synthase family.</text>
</comment>
<dbReference type="FunFam" id="3.40.50.280:FF:000001">
    <property type="entry name" value="Methionine synthase"/>
    <property type="match status" value="1"/>
</dbReference>
<dbReference type="Gene3D" id="3.20.20.20">
    <property type="entry name" value="Dihydropteroate synthase-like"/>
    <property type="match status" value="1"/>
</dbReference>
<dbReference type="GO" id="GO:0046653">
    <property type="term" value="P:tetrahydrofolate metabolic process"/>
    <property type="evidence" value="ECO:0007669"/>
    <property type="project" value="TreeGrafter"/>
</dbReference>
<dbReference type="STRING" id="633813.SAMN04488087_1807"/>
<feature type="domain" description="B12-binding" evidence="28">
    <location>
        <begin position="748"/>
        <end position="883"/>
    </location>
</feature>
<accession>A0A1M6UPP3</accession>
<dbReference type="Pfam" id="PF00809">
    <property type="entry name" value="Pterin_bind"/>
    <property type="match status" value="1"/>
</dbReference>
<dbReference type="FunFam" id="3.20.20.330:FF:000001">
    <property type="entry name" value="Methionine synthase"/>
    <property type="match status" value="1"/>
</dbReference>
<dbReference type="Gene3D" id="3.10.196.10">
    <property type="entry name" value="Vitamin B12-dependent methionine synthase, activation domain"/>
    <property type="match status" value="1"/>
</dbReference>
<dbReference type="SUPFAM" id="SSF82282">
    <property type="entry name" value="Homocysteine S-methyltransferase"/>
    <property type="match status" value="1"/>
</dbReference>
<dbReference type="Gene3D" id="3.20.20.330">
    <property type="entry name" value="Homocysteine-binding-like domain"/>
    <property type="match status" value="1"/>
</dbReference>
<feature type="binding site" evidence="23">
    <location>
        <position position="862"/>
    </location>
    <ligand>
        <name>methylcob(III)alamin</name>
        <dbReference type="ChEBI" id="CHEBI:28115"/>
    </ligand>
</feature>
<dbReference type="Gene3D" id="1.10.288.10">
    <property type="entry name" value="Cobalamin-dependent Methionine Synthase, domain 2"/>
    <property type="match status" value="1"/>
</dbReference>
<evidence type="ECO:0000259" key="28">
    <source>
        <dbReference type="PROSITE" id="PS51332"/>
    </source>
</evidence>
<evidence type="ECO:0000256" key="13">
    <source>
        <dbReference type="ARBA" id="ARBA00022723"/>
    </source>
</evidence>
<evidence type="ECO:0000259" key="26">
    <source>
        <dbReference type="PROSITE" id="PS50972"/>
    </source>
</evidence>
<evidence type="ECO:0000256" key="18">
    <source>
        <dbReference type="ARBA" id="ARBA00025552"/>
    </source>
</evidence>
<dbReference type="Pfam" id="PF02574">
    <property type="entry name" value="S-methyl_trans"/>
    <property type="match status" value="1"/>
</dbReference>
<evidence type="ECO:0000259" key="29">
    <source>
        <dbReference type="PROSITE" id="PS51337"/>
    </source>
</evidence>
<dbReference type="GO" id="GO:0031419">
    <property type="term" value="F:cobalamin binding"/>
    <property type="evidence" value="ECO:0007669"/>
    <property type="project" value="UniProtKB-UniRule"/>
</dbReference>
<evidence type="ECO:0000256" key="8">
    <source>
        <dbReference type="ARBA" id="ARBA00022603"/>
    </source>
</evidence>
<name>A0A1M6UPP3_9BACT</name>
<feature type="domain" description="Pterin-binding" evidence="26">
    <location>
        <begin position="356"/>
        <end position="621"/>
    </location>
</feature>
<dbReference type="PIRSF" id="PIRSF000381">
    <property type="entry name" value="MetH"/>
    <property type="match status" value="1"/>
</dbReference>
<dbReference type="PROSITE" id="PS50970">
    <property type="entry name" value="HCY"/>
    <property type="match status" value="1"/>
</dbReference>
<dbReference type="InterPro" id="IPR006158">
    <property type="entry name" value="Cobalamin-bd"/>
</dbReference>
<feature type="domain" description="Hcy-binding" evidence="25">
    <location>
        <begin position="4"/>
        <end position="325"/>
    </location>
</feature>
<dbReference type="SUPFAM" id="SSF52242">
    <property type="entry name" value="Cobalamin (vitamin B12)-binding domain"/>
    <property type="match status" value="1"/>
</dbReference>
<proteinExistence type="inferred from homology"/>
<comment type="function">
    <text evidence="18 21">Catalyzes the transfer of a methyl group from methyl-cobalamin to homocysteine, yielding enzyme-bound cob(I)alamin and methionine. Subsequently, remethylates the cofactor using methyltetrahydrofolate.</text>
</comment>
<evidence type="ECO:0000256" key="5">
    <source>
        <dbReference type="ARBA" id="ARBA00010398"/>
    </source>
</evidence>
<dbReference type="PANTHER" id="PTHR45833">
    <property type="entry name" value="METHIONINE SYNTHASE"/>
    <property type="match status" value="1"/>
</dbReference>
<dbReference type="InterPro" id="IPR003759">
    <property type="entry name" value="Cbl-bd_cap"/>
</dbReference>
<dbReference type="InterPro" id="IPR004223">
    <property type="entry name" value="VitB12-dep_Met_synth_activ_dom"/>
</dbReference>
<evidence type="ECO:0000256" key="17">
    <source>
        <dbReference type="ARBA" id="ARBA00023285"/>
    </source>
</evidence>
<evidence type="ECO:0000256" key="7">
    <source>
        <dbReference type="ARBA" id="ARBA00013998"/>
    </source>
</evidence>
<feature type="binding site" evidence="23">
    <location>
        <position position="810"/>
    </location>
    <ligand>
        <name>methylcob(III)alamin</name>
        <dbReference type="ChEBI" id="CHEBI:28115"/>
    </ligand>
</feature>
<feature type="binding site" evidence="23">
    <location>
        <position position="948"/>
    </location>
    <ligand>
        <name>S-adenosyl-L-methionine</name>
        <dbReference type="ChEBI" id="CHEBI:59789"/>
    </ligand>
</feature>
<dbReference type="SUPFAM" id="SSF47644">
    <property type="entry name" value="Methionine synthase domain"/>
    <property type="match status" value="1"/>
</dbReference>
<keyword evidence="9 21" id="KW-0028">Amino-acid biosynthesis</keyword>
<dbReference type="PROSITE" id="PS51332">
    <property type="entry name" value="B12_BINDING"/>
    <property type="match status" value="1"/>
</dbReference>
<evidence type="ECO:0000256" key="19">
    <source>
        <dbReference type="ARBA" id="ARBA00031040"/>
    </source>
</evidence>
<dbReference type="InterPro" id="IPR033706">
    <property type="entry name" value="Met_synthase_B12-bd"/>
</dbReference>
<dbReference type="Proteomes" id="UP000185812">
    <property type="component" value="Unassembled WGS sequence"/>
</dbReference>
<evidence type="ECO:0000256" key="10">
    <source>
        <dbReference type="ARBA" id="ARBA00022628"/>
    </source>
</evidence>
<dbReference type="GO" id="GO:0008705">
    <property type="term" value="F:methionine synthase activity"/>
    <property type="evidence" value="ECO:0007669"/>
    <property type="project" value="UniProtKB-UniRule"/>
</dbReference>
<keyword evidence="15 21" id="KW-0862">Zinc</keyword>
<evidence type="ECO:0000256" key="24">
    <source>
        <dbReference type="PROSITE-ProRule" id="PRU00333"/>
    </source>
</evidence>
<dbReference type="InterPro" id="IPR036589">
    <property type="entry name" value="HCY_dom_sf"/>
</dbReference>
<evidence type="ECO:0000256" key="3">
    <source>
        <dbReference type="ARBA" id="ARBA00001956"/>
    </source>
</evidence>
<evidence type="ECO:0000256" key="16">
    <source>
        <dbReference type="ARBA" id="ARBA00023167"/>
    </source>
</evidence>
<dbReference type="CDD" id="cd02069">
    <property type="entry name" value="methionine_synthase_B12_BD"/>
    <property type="match status" value="1"/>
</dbReference>
<evidence type="ECO:0000256" key="11">
    <source>
        <dbReference type="ARBA" id="ARBA00022679"/>
    </source>
</evidence>
<evidence type="ECO:0000256" key="1">
    <source>
        <dbReference type="ARBA" id="ARBA00001700"/>
    </source>
</evidence>
<dbReference type="Pfam" id="PF02607">
    <property type="entry name" value="B12-binding_2"/>
    <property type="match status" value="1"/>
</dbReference>
<keyword evidence="17 21" id="KW-0170">Cobalt</keyword>
<dbReference type="InterPro" id="IPR011822">
    <property type="entry name" value="MetH"/>
</dbReference>
<dbReference type="EMBL" id="FRAU01000005">
    <property type="protein sequence ID" value="SHK71177.1"/>
    <property type="molecule type" value="Genomic_DNA"/>
</dbReference>
<evidence type="ECO:0000256" key="15">
    <source>
        <dbReference type="ARBA" id="ARBA00022833"/>
    </source>
</evidence>
<feature type="binding site" evidence="23">
    <location>
        <position position="806"/>
    </location>
    <ligand>
        <name>methylcob(III)alamin</name>
        <dbReference type="ChEBI" id="CHEBI:28115"/>
    </ligand>
</feature>
<evidence type="ECO:0000256" key="4">
    <source>
        <dbReference type="ARBA" id="ARBA00005178"/>
    </source>
</evidence>
<dbReference type="GO" id="GO:0008270">
    <property type="term" value="F:zinc ion binding"/>
    <property type="evidence" value="ECO:0007669"/>
    <property type="project" value="UniProtKB-UniRule"/>
</dbReference>
<dbReference type="InterPro" id="IPR050554">
    <property type="entry name" value="Met_Synthase/Corrinoid"/>
</dbReference>
<feature type="binding site" description="axial binding residue" evidence="22">
    <location>
        <position position="761"/>
    </location>
    <ligand>
        <name>methylcob(III)alamin</name>
        <dbReference type="ChEBI" id="CHEBI:28115"/>
    </ligand>
    <ligandPart>
        <name>Co</name>
        <dbReference type="ChEBI" id="CHEBI:27638"/>
    </ligandPart>
</feature>
<evidence type="ECO:0000313" key="31">
    <source>
        <dbReference type="Proteomes" id="UP000185812"/>
    </source>
</evidence>
<dbReference type="InterPro" id="IPR037010">
    <property type="entry name" value="VitB12-dep_Met_synth_activ_sf"/>
</dbReference>
<dbReference type="Gene3D" id="3.40.50.280">
    <property type="entry name" value="Cobalamin-binding domain"/>
    <property type="match status" value="1"/>
</dbReference>
<evidence type="ECO:0000256" key="12">
    <source>
        <dbReference type="ARBA" id="ARBA00022691"/>
    </source>
</evidence>